<dbReference type="InterPro" id="IPR003772">
    <property type="entry name" value="YceD"/>
</dbReference>
<dbReference type="RefSeq" id="WP_012227525.1">
    <property type="nucleotide sequence ID" value="NZ_HG422565.1"/>
</dbReference>
<dbReference type="Pfam" id="PF02620">
    <property type="entry name" value="YceD"/>
    <property type="match status" value="1"/>
</dbReference>
<gene>
    <name evidence="2" type="ORF">BN381_330015</name>
</gene>
<dbReference type="HOGENOM" id="CLU_100236_0_0_11"/>
<protein>
    <recommendedName>
        <fullName evidence="4">Metal-binding protein</fullName>
    </recommendedName>
</protein>
<evidence type="ECO:0000256" key="1">
    <source>
        <dbReference type="SAM" id="MobiDB-lite"/>
    </source>
</evidence>
<reference evidence="2 3" key="1">
    <citation type="journal article" date="2013" name="ISME J.">
        <title>Metabolic model for the filamentous 'Candidatus Microthrix parvicella' based on genomic and metagenomic analyses.</title>
        <authorList>
            <person name="Jon McIlroy S."/>
            <person name="Kristiansen R."/>
            <person name="Albertsen M."/>
            <person name="Michael Karst S."/>
            <person name="Rossetti S."/>
            <person name="Lund Nielsen J."/>
            <person name="Tandoi V."/>
            <person name="James Seviour R."/>
            <person name="Nielsen P.H."/>
        </authorList>
    </citation>
    <scope>NUCLEOTIDE SEQUENCE [LARGE SCALE GENOMIC DNA]</scope>
    <source>
        <strain evidence="2 3">RN1</strain>
    </source>
</reference>
<dbReference type="eggNOG" id="COG1399">
    <property type="taxonomic scope" value="Bacteria"/>
</dbReference>
<dbReference type="STRING" id="1229780.BN381_330015"/>
<feature type="region of interest" description="Disordered" evidence="1">
    <location>
        <begin position="125"/>
        <end position="166"/>
    </location>
</feature>
<evidence type="ECO:0000313" key="2">
    <source>
        <dbReference type="EMBL" id="CCM64030.1"/>
    </source>
</evidence>
<sequence>MPVAELRRRVGNVDEVDAEVALAGAEVIGTRLVDGTEARVKLRLEALSDGVVIGGSAEAEWTGECRRCLEPVSGVTNGEIDEVARPYPLDGELGIEDDRIDVTEAVRAAVVLGLPLAPLCREDCAGPDPEGHPVTIADDADDGPAEAEERLPDPRWAALAEVHPDR</sequence>
<evidence type="ECO:0008006" key="4">
    <source>
        <dbReference type="Google" id="ProtNLM"/>
    </source>
</evidence>
<dbReference type="AlphaFoldDB" id="R4Z033"/>
<keyword evidence="3" id="KW-1185">Reference proteome</keyword>
<name>R4Z033_9ACTN</name>
<evidence type="ECO:0000313" key="3">
    <source>
        <dbReference type="Proteomes" id="UP000018291"/>
    </source>
</evidence>
<accession>R4Z033</accession>
<dbReference type="Proteomes" id="UP000018291">
    <property type="component" value="Unassembled WGS sequence"/>
</dbReference>
<dbReference type="EMBL" id="CANL01000027">
    <property type="protein sequence ID" value="CCM64030.1"/>
    <property type="molecule type" value="Genomic_DNA"/>
</dbReference>
<organism evidence="2 3">
    <name type="scientific">Candidatus Neomicrothrix parvicella RN1</name>
    <dbReference type="NCBI Taxonomy" id="1229780"/>
    <lineage>
        <taxon>Bacteria</taxon>
        <taxon>Bacillati</taxon>
        <taxon>Actinomycetota</taxon>
        <taxon>Acidimicrobiia</taxon>
        <taxon>Acidimicrobiales</taxon>
        <taxon>Microthrixaceae</taxon>
        <taxon>Candidatus Neomicrothrix</taxon>
    </lineage>
</organism>
<proteinExistence type="predicted"/>
<comment type="caution">
    <text evidence="2">The sequence shown here is derived from an EMBL/GenBank/DDBJ whole genome shotgun (WGS) entry which is preliminary data.</text>
</comment>